<dbReference type="EMBL" id="JAUSQM010000001">
    <property type="protein sequence ID" value="MDP9821145.1"/>
    <property type="molecule type" value="Genomic_DNA"/>
</dbReference>
<organism evidence="4 5">
    <name type="scientific">Nocardioides massiliensis</name>
    <dbReference type="NCBI Taxonomy" id="1325935"/>
    <lineage>
        <taxon>Bacteria</taxon>
        <taxon>Bacillati</taxon>
        <taxon>Actinomycetota</taxon>
        <taxon>Actinomycetes</taxon>
        <taxon>Propionibacteriales</taxon>
        <taxon>Nocardioidaceae</taxon>
        <taxon>Nocardioides</taxon>
    </lineage>
</organism>
<evidence type="ECO:0000259" key="1">
    <source>
        <dbReference type="Pfam" id="PF07848"/>
    </source>
</evidence>
<proteinExistence type="predicted"/>
<reference evidence="4 5" key="1">
    <citation type="submission" date="2023-07" db="EMBL/GenBank/DDBJ databases">
        <title>Sequencing the genomes of 1000 actinobacteria strains.</title>
        <authorList>
            <person name="Klenk H.-P."/>
        </authorList>
    </citation>
    <scope>NUCLEOTIDE SEQUENCE [LARGE SCALE GENOMIC DNA]</scope>
    <source>
        <strain evidence="4 5">GD13</strain>
    </source>
</reference>
<feature type="domain" description="Transcriptional repressor PaaX-like C-terminal" evidence="2">
    <location>
        <begin position="190"/>
        <end position="278"/>
    </location>
</feature>
<dbReference type="InterPro" id="IPR048846">
    <property type="entry name" value="PaaX-like_central"/>
</dbReference>
<dbReference type="PIRSF" id="PIRSF020623">
    <property type="entry name" value="PaaX"/>
    <property type="match status" value="1"/>
</dbReference>
<protein>
    <submittedName>
        <fullName evidence="4">Phenylacetic acid degradation operon negative regulatory protein</fullName>
    </submittedName>
</protein>
<name>A0ABT9NM83_9ACTN</name>
<sequence length="289" mass="32618">MTMIAEANPVHDRAKLLKPQELIVTLVGEYVEPGAAVWSGGLVRIMEDLGFSTAGARVALNRVVTRGLFHTAKRGRYVFYSATPRLSALLAEGHRQTFWFRYPAQAWEGQWTMVWYAIPEEQLLARRRLSRRLSFLGFAALHDGTWVVPYDRSDETGVVVDELDVSGYVVVFVGAAPKWLPTSAVLAHAWNLDEVARHYTAVVEEFGRYATSDGRNGLPPREAFRIRTLLIEAMRQVAPLDPKIPDSELDREWDRSRAIDIFEEVNASLRPAAQAYFASLVDPHNRSRP</sequence>
<comment type="caution">
    <text evidence="4">The sequence shown here is derived from an EMBL/GenBank/DDBJ whole genome shotgun (WGS) entry which is preliminary data.</text>
</comment>
<feature type="domain" description="Transcriptional repressor PaaX-like central Cas2-like" evidence="3">
    <location>
        <begin position="105"/>
        <end position="178"/>
    </location>
</feature>
<evidence type="ECO:0000259" key="3">
    <source>
        <dbReference type="Pfam" id="PF20803"/>
    </source>
</evidence>
<dbReference type="InterPro" id="IPR011965">
    <property type="entry name" value="PaaX_trns_reg"/>
</dbReference>
<feature type="domain" description="Transcriptional repressor PaaX-like N-terminal" evidence="1">
    <location>
        <begin position="20"/>
        <end position="83"/>
    </location>
</feature>
<dbReference type="Gene3D" id="3.30.70.2650">
    <property type="match status" value="1"/>
</dbReference>
<dbReference type="Gene3D" id="1.10.10.10">
    <property type="entry name" value="Winged helix-like DNA-binding domain superfamily/Winged helix DNA-binding domain"/>
    <property type="match status" value="1"/>
</dbReference>
<dbReference type="PANTHER" id="PTHR30319">
    <property type="entry name" value="PHENYLACETIC ACID REGULATOR-RELATED TRANSCRIPTIONAL REPRESSOR"/>
    <property type="match status" value="1"/>
</dbReference>
<dbReference type="InterPro" id="IPR036388">
    <property type="entry name" value="WH-like_DNA-bd_sf"/>
</dbReference>
<evidence type="ECO:0000313" key="5">
    <source>
        <dbReference type="Proteomes" id="UP001240447"/>
    </source>
</evidence>
<evidence type="ECO:0000313" key="4">
    <source>
        <dbReference type="EMBL" id="MDP9821145.1"/>
    </source>
</evidence>
<accession>A0ABT9NM83</accession>
<gene>
    <name evidence="4" type="ORF">J2S59_000954</name>
</gene>
<dbReference type="Pfam" id="PF20803">
    <property type="entry name" value="PaaX_M"/>
    <property type="match status" value="1"/>
</dbReference>
<dbReference type="InterPro" id="IPR012906">
    <property type="entry name" value="PaaX-like_N"/>
</dbReference>
<keyword evidence="5" id="KW-1185">Reference proteome</keyword>
<dbReference type="Pfam" id="PF08223">
    <property type="entry name" value="PaaX_C"/>
    <property type="match status" value="1"/>
</dbReference>
<dbReference type="PANTHER" id="PTHR30319:SF1">
    <property type="entry name" value="TRANSCRIPTIONAL REPRESSOR PAAX"/>
    <property type="match status" value="1"/>
</dbReference>
<evidence type="ECO:0000259" key="2">
    <source>
        <dbReference type="Pfam" id="PF08223"/>
    </source>
</evidence>
<dbReference type="InterPro" id="IPR013225">
    <property type="entry name" value="PaaX_C"/>
</dbReference>
<dbReference type="Proteomes" id="UP001240447">
    <property type="component" value="Unassembled WGS sequence"/>
</dbReference>
<dbReference type="Pfam" id="PF07848">
    <property type="entry name" value="PaaX"/>
    <property type="match status" value="1"/>
</dbReference>